<gene>
    <name evidence="5" type="ORF">EAS64_07325</name>
</gene>
<proteinExistence type="predicted"/>
<protein>
    <submittedName>
        <fullName evidence="5">Polysaccharide deacetylase family protein</fullName>
    </submittedName>
</protein>
<dbReference type="InterPro" id="IPR002509">
    <property type="entry name" value="NODB_dom"/>
</dbReference>
<evidence type="ECO:0000313" key="5">
    <source>
        <dbReference type="EMBL" id="TVZ07116.1"/>
    </source>
</evidence>
<dbReference type="CDD" id="cd10918">
    <property type="entry name" value="CE4_NodB_like_5s_6s"/>
    <property type="match status" value="1"/>
</dbReference>
<feature type="region of interest" description="Disordered" evidence="3">
    <location>
        <begin position="1"/>
        <end position="26"/>
    </location>
</feature>
<evidence type="ECO:0000256" key="3">
    <source>
        <dbReference type="SAM" id="MobiDB-lite"/>
    </source>
</evidence>
<keyword evidence="6" id="KW-1185">Reference proteome</keyword>
<sequence length="299" mass="31907">MAAKGAHTGAGAHHGGCRPESPLGRNLAVTPDSVSSVPVLMYHEVNEPAEAWGSLAVSPAVFSEQLSYLVDAGYTTMTAGALAALIAEGGQAPPRTVVLTFDDGFEDFHRHAVPALVEHGCTATVFVTTGWVQDAGSESAAKRPGRMLAWSQVAEVVTAGMEAGAHSCQHPQLDQIPAALLREELYTSKARLEDRLGIPVLGLAYPYGYSNSRVREMARAVGYDHGYAVRNTTTSPGADLFRLPRLTVHHSTGLSEFQRLVEGQIALTMVRDRALTAAWSVVRRSKATLTGVNRGRDHA</sequence>
<evidence type="ECO:0000259" key="4">
    <source>
        <dbReference type="PROSITE" id="PS51677"/>
    </source>
</evidence>
<dbReference type="InterPro" id="IPR051398">
    <property type="entry name" value="Polysacch_Deacetylase"/>
</dbReference>
<evidence type="ECO:0000256" key="2">
    <source>
        <dbReference type="ARBA" id="ARBA00022729"/>
    </source>
</evidence>
<dbReference type="EMBL" id="RPFW01000001">
    <property type="protein sequence ID" value="TVZ07116.1"/>
    <property type="molecule type" value="Genomic_DNA"/>
</dbReference>
<dbReference type="Pfam" id="PF01522">
    <property type="entry name" value="Polysacc_deac_1"/>
    <property type="match status" value="1"/>
</dbReference>
<name>A0A6P2C9S8_9ACTN</name>
<dbReference type="AlphaFoldDB" id="A0A6P2C9S8"/>
<reference evidence="5 6" key="1">
    <citation type="submission" date="2018-11" db="EMBL/GenBank/DDBJ databases">
        <title>Trebonia kvetii gen.nov., sp.nov., a novel acidophilic actinobacterium, and proposal of the new actinobacterial family Treboniaceae fam. nov.</title>
        <authorList>
            <person name="Rapoport D."/>
            <person name="Sagova-Mareckova M."/>
            <person name="Sedlacek I."/>
            <person name="Provaznik J."/>
            <person name="Kralova S."/>
            <person name="Pavlinic D."/>
            <person name="Benes V."/>
            <person name="Kopecky J."/>
        </authorList>
    </citation>
    <scope>NUCLEOTIDE SEQUENCE [LARGE SCALE GENOMIC DNA]</scope>
    <source>
        <strain evidence="5 6">15Tr583</strain>
    </source>
</reference>
<dbReference type="PROSITE" id="PS51677">
    <property type="entry name" value="NODB"/>
    <property type="match status" value="1"/>
</dbReference>
<dbReference type="Gene3D" id="3.20.20.370">
    <property type="entry name" value="Glycoside hydrolase/deacetylase"/>
    <property type="match status" value="1"/>
</dbReference>
<keyword evidence="2" id="KW-0732">Signal</keyword>
<dbReference type="PANTHER" id="PTHR34216:SF3">
    <property type="entry name" value="POLY-BETA-1,6-N-ACETYL-D-GLUCOSAMINE N-DEACETYLASE"/>
    <property type="match status" value="1"/>
</dbReference>
<comment type="subcellular location">
    <subcellularLocation>
        <location evidence="1">Secreted</location>
    </subcellularLocation>
</comment>
<dbReference type="SUPFAM" id="SSF88713">
    <property type="entry name" value="Glycoside hydrolase/deacetylase"/>
    <property type="match status" value="1"/>
</dbReference>
<accession>A0A6P2C9S8</accession>
<feature type="compositionally biased region" description="Low complexity" evidence="3">
    <location>
        <begin position="1"/>
        <end position="11"/>
    </location>
</feature>
<dbReference type="InterPro" id="IPR011330">
    <property type="entry name" value="Glyco_hydro/deAcase_b/a-brl"/>
</dbReference>
<dbReference type="PANTHER" id="PTHR34216">
    <property type="match status" value="1"/>
</dbReference>
<feature type="domain" description="NodB homology" evidence="4">
    <location>
        <begin position="95"/>
        <end position="299"/>
    </location>
</feature>
<evidence type="ECO:0000313" key="6">
    <source>
        <dbReference type="Proteomes" id="UP000460272"/>
    </source>
</evidence>
<evidence type="ECO:0000256" key="1">
    <source>
        <dbReference type="ARBA" id="ARBA00004613"/>
    </source>
</evidence>
<dbReference type="GO" id="GO:0016810">
    <property type="term" value="F:hydrolase activity, acting on carbon-nitrogen (but not peptide) bonds"/>
    <property type="evidence" value="ECO:0007669"/>
    <property type="project" value="InterPro"/>
</dbReference>
<comment type="caution">
    <text evidence="5">The sequence shown here is derived from an EMBL/GenBank/DDBJ whole genome shotgun (WGS) entry which is preliminary data.</text>
</comment>
<dbReference type="Proteomes" id="UP000460272">
    <property type="component" value="Unassembled WGS sequence"/>
</dbReference>
<dbReference type="GO" id="GO:0005576">
    <property type="term" value="C:extracellular region"/>
    <property type="evidence" value="ECO:0007669"/>
    <property type="project" value="UniProtKB-SubCell"/>
</dbReference>
<dbReference type="OrthoDB" id="2795102at2"/>
<dbReference type="GO" id="GO:0005975">
    <property type="term" value="P:carbohydrate metabolic process"/>
    <property type="evidence" value="ECO:0007669"/>
    <property type="project" value="InterPro"/>
</dbReference>
<organism evidence="5 6">
    <name type="scientific">Trebonia kvetii</name>
    <dbReference type="NCBI Taxonomy" id="2480626"/>
    <lineage>
        <taxon>Bacteria</taxon>
        <taxon>Bacillati</taxon>
        <taxon>Actinomycetota</taxon>
        <taxon>Actinomycetes</taxon>
        <taxon>Streptosporangiales</taxon>
        <taxon>Treboniaceae</taxon>
        <taxon>Trebonia</taxon>
    </lineage>
</organism>